<comment type="cofactor">
    <cofactor evidence="16 17 19">
        <name>FAD</name>
        <dbReference type="ChEBI" id="CHEBI:57692"/>
    </cofactor>
    <text evidence="16 17 19">Binds 1 FAD per subunit.</text>
</comment>
<proteinExistence type="inferred from homology"/>
<keyword evidence="11 16" id="KW-0560">Oxidoreductase</keyword>
<keyword evidence="17" id="KW-0547">Nucleotide-binding</keyword>
<reference evidence="21 22" key="1">
    <citation type="submission" date="2020-02" db="EMBL/GenBank/DDBJ databases">
        <authorList>
            <person name="Zheng R.K."/>
            <person name="Sun C.M."/>
        </authorList>
    </citation>
    <scope>NUCLEOTIDE SEQUENCE [LARGE SCALE GENOMIC DNA]</scope>
    <source>
        <strain evidence="22">rifampicinis</strain>
    </source>
</reference>
<keyword evidence="13" id="KW-0676">Redox-active center</keyword>
<dbReference type="Gene3D" id="3.30.390.30">
    <property type="match status" value="1"/>
</dbReference>
<comment type="catalytic activity">
    <reaction evidence="15 16 19">
        <text>Hg + NADP(+) + H(+) = Hg(2+) + NADPH</text>
        <dbReference type="Rhea" id="RHEA:23856"/>
        <dbReference type="ChEBI" id="CHEBI:15378"/>
        <dbReference type="ChEBI" id="CHEBI:16170"/>
        <dbReference type="ChEBI" id="CHEBI:16793"/>
        <dbReference type="ChEBI" id="CHEBI:57783"/>
        <dbReference type="ChEBI" id="CHEBI:58349"/>
        <dbReference type="EC" id="1.16.1.1"/>
    </reaction>
</comment>
<evidence type="ECO:0000256" key="7">
    <source>
        <dbReference type="ARBA" id="ARBA00022723"/>
    </source>
</evidence>
<feature type="disulfide bond" description="Redox-active" evidence="18">
    <location>
        <begin position="212"/>
        <end position="217"/>
    </location>
</feature>
<evidence type="ECO:0000259" key="20">
    <source>
        <dbReference type="PROSITE" id="PS50846"/>
    </source>
</evidence>
<dbReference type="EC" id="1.16.1.1" evidence="3 16"/>
<dbReference type="Pfam" id="PF00403">
    <property type="entry name" value="HMA"/>
    <property type="match status" value="2"/>
</dbReference>
<keyword evidence="5 16" id="KW-0475">Mercuric resistance</keyword>
<feature type="binding site" evidence="17">
    <location>
        <position position="221"/>
    </location>
    <ligand>
        <name>FAD</name>
        <dbReference type="ChEBI" id="CHEBI:57692"/>
    </ligand>
</feature>
<keyword evidence="7 16" id="KW-0479">Metal-binding</keyword>
<dbReference type="InterPro" id="IPR021179">
    <property type="entry name" value="Mercury_reductase_MerA"/>
</dbReference>
<evidence type="ECO:0000256" key="18">
    <source>
        <dbReference type="PIRSR" id="PIRSR000350-4"/>
    </source>
</evidence>
<evidence type="ECO:0000256" key="12">
    <source>
        <dbReference type="ARBA" id="ARBA00023157"/>
    </source>
</evidence>
<evidence type="ECO:0000256" key="5">
    <source>
        <dbReference type="ARBA" id="ARBA00022466"/>
    </source>
</evidence>
<evidence type="ECO:0000256" key="10">
    <source>
        <dbReference type="ARBA" id="ARBA00022914"/>
    </source>
</evidence>
<sequence length="637" mass="67478">MSKQQIELGISGMTCASCDKHVSHAIAEVAGVESVNIPNWQSAKATVVASDNVSVDSLISAVEQAGYGAVLRERIALRDQDNAEQQEFNLGIGGMTCASCDKHVKHALEAVDGVESVDIPGWQSGKASVVASKNVNADVLVQAVTDAGYSATVQSQMPIHVQDMEIQNGNSSSDFDLLVIGGGSGGFAAAITASSLGKRVGMINGGTIGGTCVNVGCVPSKALIRAAEAWHTAGHHPFKGITTTQTDLDWKTIRAEKDALVGSLRQSKYIDVLSAYPDVTFIEGYATFQEDGSVQVGDTRYTADRYIIATGAHPRILPIAGTEEAEPLNSTTLMDLEELPESLIILGGRAVALELGQTMARLGVNVLILQRSSRLIPDHEPEIGRAIQDYLEHEGIGVITGVQIEQLERDGETRIIHARVMGQVREFRADQILMATGREPNTASLALEHVGVETDKGGFIKINSYQQTSNPRIFAVGDVTTNPEFVYVAAAAGGIAANNALTGSQKPLDLSALPEVIFTDPQIAMVGLTEAQAREAGYEIRTSTIGLEHVPRALAARDTRGLIKIVAETGTGRILGVHVIAAEGGEVIQTATLAVKFGLTIDNLTDTLFPYLTQVEGLKLAALTFDKDVSMLSCCAV</sequence>
<dbReference type="GO" id="GO:0016152">
    <property type="term" value="F:mercury (II) reductase (NADP+) activity"/>
    <property type="evidence" value="ECO:0007669"/>
    <property type="project" value="UniProtKB-UniRule"/>
</dbReference>
<dbReference type="GO" id="GO:0050660">
    <property type="term" value="F:flavin adenine dinucleotide binding"/>
    <property type="evidence" value="ECO:0007669"/>
    <property type="project" value="UniProtKB-UniRule"/>
</dbReference>
<dbReference type="CDD" id="cd00371">
    <property type="entry name" value="HMA"/>
    <property type="match status" value="2"/>
</dbReference>
<dbReference type="InterPro" id="IPR036163">
    <property type="entry name" value="HMA_dom_sf"/>
</dbReference>
<dbReference type="PANTHER" id="PTHR43014">
    <property type="entry name" value="MERCURIC REDUCTASE"/>
    <property type="match status" value="1"/>
</dbReference>
<evidence type="ECO:0000256" key="4">
    <source>
        <dbReference type="ARBA" id="ARBA00014791"/>
    </source>
</evidence>
<feature type="domain" description="HMA" evidence="20">
    <location>
        <begin position="86"/>
        <end position="152"/>
    </location>
</feature>
<evidence type="ECO:0000256" key="17">
    <source>
        <dbReference type="PIRSR" id="PIRSR000350-3"/>
    </source>
</evidence>
<dbReference type="GO" id="GO:0045340">
    <property type="term" value="F:mercury ion binding"/>
    <property type="evidence" value="ECO:0007669"/>
    <property type="project" value="InterPro"/>
</dbReference>
<accession>A0A7S8E9V6</accession>
<keyword evidence="10 16" id="KW-0476">Mercury</keyword>
<keyword evidence="9 16" id="KW-0521">NADP</keyword>
<evidence type="ECO:0000256" key="2">
    <source>
        <dbReference type="ARBA" id="ARBA00011738"/>
    </source>
</evidence>
<evidence type="ECO:0000256" key="6">
    <source>
        <dbReference type="ARBA" id="ARBA00022630"/>
    </source>
</evidence>
<dbReference type="InterPro" id="IPR023753">
    <property type="entry name" value="FAD/NAD-binding_dom"/>
</dbReference>
<evidence type="ECO:0000256" key="1">
    <source>
        <dbReference type="ARBA" id="ARBA00007532"/>
    </source>
</evidence>
<dbReference type="Proteomes" id="UP000594468">
    <property type="component" value="Chromosome"/>
</dbReference>
<dbReference type="EMBL" id="CP062983">
    <property type="protein sequence ID" value="QPC83049.1"/>
    <property type="molecule type" value="Genomic_DNA"/>
</dbReference>
<dbReference type="InterPro" id="IPR016156">
    <property type="entry name" value="FAD/NAD-linked_Rdtase_dimer_sf"/>
</dbReference>
<keyword evidence="22" id="KW-1185">Reference proteome</keyword>
<dbReference type="Pfam" id="PF02852">
    <property type="entry name" value="Pyr_redox_dim"/>
    <property type="match status" value="1"/>
</dbReference>
<dbReference type="InterPro" id="IPR001100">
    <property type="entry name" value="Pyr_nuc-diS_OxRdtase"/>
</dbReference>
<dbReference type="RefSeq" id="WP_195171118.1">
    <property type="nucleotide sequence ID" value="NZ_CP062983.1"/>
</dbReference>
<evidence type="ECO:0000256" key="9">
    <source>
        <dbReference type="ARBA" id="ARBA00022857"/>
    </source>
</evidence>
<evidence type="ECO:0000256" key="3">
    <source>
        <dbReference type="ARBA" id="ARBA00012661"/>
    </source>
</evidence>
<evidence type="ECO:0000313" key="22">
    <source>
        <dbReference type="Proteomes" id="UP000594468"/>
    </source>
</evidence>
<dbReference type="NCBIfam" id="TIGR02053">
    <property type="entry name" value="MerA"/>
    <property type="match status" value="1"/>
</dbReference>
<dbReference type="InterPro" id="IPR036188">
    <property type="entry name" value="FAD/NAD-bd_sf"/>
</dbReference>
<dbReference type="InterPro" id="IPR004099">
    <property type="entry name" value="Pyr_nucl-diS_OxRdtase_dimer"/>
</dbReference>
<keyword evidence="12" id="KW-1015">Disulfide bond</keyword>
<dbReference type="SUPFAM" id="SSF51905">
    <property type="entry name" value="FAD/NAD(P)-binding domain"/>
    <property type="match status" value="1"/>
</dbReference>
<evidence type="ECO:0000256" key="14">
    <source>
        <dbReference type="ARBA" id="ARBA00031725"/>
    </source>
</evidence>
<protein>
    <recommendedName>
        <fullName evidence="4 16">Mercuric reductase</fullName>
        <ecNumber evidence="3 16">1.16.1.1</ecNumber>
    </recommendedName>
    <alternativeName>
        <fullName evidence="14 16">Hg(II) reductase</fullName>
    </alternativeName>
</protein>
<feature type="binding site" evidence="17">
    <location>
        <position position="478"/>
    </location>
    <ligand>
        <name>FAD</name>
        <dbReference type="ChEBI" id="CHEBI:57692"/>
    </ligand>
</feature>
<dbReference type="SUPFAM" id="SSF55008">
    <property type="entry name" value="HMA, heavy metal-associated domain"/>
    <property type="match status" value="2"/>
</dbReference>
<dbReference type="PROSITE" id="PS50846">
    <property type="entry name" value="HMA_2"/>
    <property type="match status" value="2"/>
</dbReference>
<evidence type="ECO:0000256" key="13">
    <source>
        <dbReference type="ARBA" id="ARBA00023284"/>
    </source>
</evidence>
<feature type="binding site" evidence="17">
    <location>
        <begin position="347"/>
        <end position="354"/>
    </location>
    <ligand>
        <name>NAD(+)</name>
        <dbReference type="ChEBI" id="CHEBI:57540"/>
    </ligand>
</feature>
<dbReference type="SUPFAM" id="SSF55424">
    <property type="entry name" value="FAD/NAD-linked reductases, dimerisation (C-terminal) domain"/>
    <property type="match status" value="1"/>
</dbReference>
<dbReference type="AlphaFoldDB" id="A0A7S8E9V6"/>
<organism evidence="21 22">
    <name type="scientific">Phototrophicus methaneseepsis</name>
    <dbReference type="NCBI Taxonomy" id="2710758"/>
    <lineage>
        <taxon>Bacteria</taxon>
        <taxon>Bacillati</taxon>
        <taxon>Chloroflexota</taxon>
        <taxon>Candidatus Thermofontia</taxon>
        <taxon>Phototrophicales</taxon>
        <taxon>Phototrophicaceae</taxon>
        <taxon>Phototrophicus</taxon>
    </lineage>
</organism>
<feature type="binding site" evidence="17">
    <location>
        <position position="437"/>
    </location>
    <ligand>
        <name>NAD(+)</name>
        <dbReference type="ChEBI" id="CHEBI:57540"/>
    </ligand>
</feature>
<dbReference type="PANTHER" id="PTHR43014:SF4">
    <property type="entry name" value="PYRIDINE NUCLEOTIDE-DISULFIDE OXIDOREDUCTASE RCLA-RELATED"/>
    <property type="match status" value="1"/>
</dbReference>
<dbReference type="FunFam" id="3.30.390.30:FF:000001">
    <property type="entry name" value="Dihydrolipoyl dehydrogenase"/>
    <property type="match status" value="1"/>
</dbReference>
<comment type="function">
    <text evidence="16">Resistance to Hg(2+) in bacteria appears to be governed by a specialized system which includes mercuric reductase. MerA protein is responsible for volatilizing mercury as Hg(0).</text>
</comment>
<dbReference type="InterPro" id="IPR006121">
    <property type="entry name" value="HMA_dom"/>
</dbReference>
<dbReference type="GO" id="GO:0050787">
    <property type="term" value="P:detoxification of mercury ion"/>
    <property type="evidence" value="ECO:0007669"/>
    <property type="project" value="InterPro"/>
</dbReference>
<evidence type="ECO:0000256" key="11">
    <source>
        <dbReference type="ARBA" id="ARBA00023002"/>
    </source>
</evidence>
<comment type="similarity">
    <text evidence="1 16 19">Belongs to the class-I pyridine nucleotide-disulfide oxidoreductase family.</text>
</comment>
<evidence type="ECO:0000256" key="15">
    <source>
        <dbReference type="ARBA" id="ARBA00048984"/>
    </source>
</evidence>
<evidence type="ECO:0000313" key="21">
    <source>
        <dbReference type="EMBL" id="QPC83049.1"/>
    </source>
</evidence>
<gene>
    <name evidence="19 21" type="primary">merA</name>
    <name evidence="21" type="ORF">G4Y79_01345</name>
</gene>
<dbReference type="GO" id="GO:0003955">
    <property type="term" value="F:NAD(P)H dehydrogenase (quinone) activity"/>
    <property type="evidence" value="ECO:0007669"/>
    <property type="project" value="TreeGrafter"/>
</dbReference>
<dbReference type="PRINTS" id="PR00411">
    <property type="entry name" value="PNDRDTASEI"/>
</dbReference>
<dbReference type="Gene3D" id="3.50.50.60">
    <property type="entry name" value="FAD/NAD(P)-binding domain"/>
    <property type="match status" value="2"/>
</dbReference>
<dbReference type="Gene3D" id="3.30.70.100">
    <property type="match status" value="2"/>
</dbReference>
<evidence type="ECO:0000256" key="19">
    <source>
        <dbReference type="RuleBase" id="RU361223"/>
    </source>
</evidence>
<evidence type="ECO:0000256" key="16">
    <source>
        <dbReference type="PIRNR" id="PIRNR000350"/>
    </source>
</evidence>
<dbReference type="KEGG" id="pmet:G4Y79_01345"/>
<dbReference type="InterPro" id="IPR012999">
    <property type="entry name" value="Pyr_OxRdtase_I_AS"/>
</dbReference>
<name>A0A7S8E9V6_9CHLR</name>
<dbReference type="PIRSF" id="PIRSF000350">
    <property type="entry name" value="Mercury_reductase_MerA"/>
    <property type="match status" value="1"/>
</dbReference>
<keyword evidence="6 16" id="KW-0285">Flavoprotein</keyword>
<feature type="domain" description="HMA" evidence="20">
    <location>
        <begin position="4"/>
        <end position="70"/>
    </location>
</feature>
<dbReference type="GO" id="GO:0050661">
    <property type="term" value="F:NADP binding"/>
    <property type="evidence" value="ECO:0007669"/>
    <property type="project" value="InterPro"/>
</dbReference>
<dbReference type="GO" id="GO:0016668">
    <property type="term" value="F:oxidoreductase activity, acting on a sulfur group of donors, NAD(P) as acceptor"/>
    <property type="evidence" value="ECO:0007669"/>
    <property type="project" value="UniProtKB-UniRule"/>
</dbReference>
<comment type="subunit">
    <text evidence="2 16 19">Homodimer.</text>
</comment>
<keyword evidence="17" id="KW-0520">NAD</keyword>
<dbReference type="PRINTS" id="PR00368">
    <property type="entry name" value="FADPNR"/>
</dbReference>
<dbReference type="Pfam" id="PF07992">
    <property type="entry name" value="Pyr_redox_2"/>
    <property type="match status" value="1"/>
</dbReference>
<evidence type="ECO:0000256" key="8">
    <source>
        <dbReference type="ARBA" id="ARBA00022827"/>
    </source>
</evidence>
<dbReference type="PROSITE" id="PS00076">
    <property type="entry name" value="PYRIDINE_REDOX_1"/>
    <property type="match status" value="1"/>
</dbReference>
<keyword evidence="8 16" id="KW-0274">FAD</keyword>